<protein>
    <submittedName>
        <fullName evidence="2">Uncharacterized protein</fullName>
    </submittedName>
</protein>
<feature type="compositionally biased region" description="Basic and acidic residues" evidence="1">
    <location>
        <begin position="1"/>
        <end position="10"/>
    </location>
</feature>
<gene>
    <name evidence="2" type="ORF">CTI12_AA041070</name>
</gene>
<dbReference type="Proteomes" id="UP000245207">
    <property type="component" value="Unassembled WGS sequence"/>
</dbReference>
<feature type="compositionally biased region" description="Polar residues" evidence="1">
    <location>
        <begin position="81"/>
        <end position="91"/>
    </location>
</feature>
<feature type="compositionally biased region" description="Low complexity" evidence="1">
    <location>
        <begin position="992"/>
        <end position="1001"/>
    </location>
</feature>
<name>A0A2U1QED8_ARTAN</name>
<proteinExistence type="predicted"/>
<dbReference type="OrthoDB" id="1350766at2759"/>
<feature type="compositionally biased region" description="Low complexity" evidence="1">
    <location>
        <begin position="11"/>
        <end position="20"/>
    </location>
</feature>
<feature type="region of interest" description="Disordered" evidence="1">
    <location>
        <begin position="1159"/>
        <end position="1242"/>
    </location>
</feature>
<feature type="compositionally biased region" description="Basic and acidic residues" evidence="1">
    <location>
        <begin position="1186"/>
        <end position="1198"/>
    </location>
</feature>
<feature type="compositionally biased region" description="Basic and acidic residues" evidence="1">
    <location>
        <begin position="92"/>
        <end position="120"/>
    </location>
</feature>
<feature type="region of interest" description="Disordered" evidence="1">
    <location>
        <begin position="1"/>
        <end position="152"/>
    </location>
</feature>
<feature type="region of interest" description="Disordered" evidence="1">
    <location>
        <begin position="781"/>
        <end position="892"/>
    </location>
</feature>
<comment type="caution">
    <text evidence="2">The sequence shown here is derived from an EMBL/GenBank/DDBJ whole genome shotgun (WGS) entry which is preliminary data.</text>
</comment>
<feature type="compositionally biased region" description="Low complexity" evidence="1">
    <location>
        <begin position="1173"/>
        <end position="1183"/>
    </location>
</feature>
<keyword evidence="3" id="KW-1185">Reference proteome</keyword>
<accession>A0A2U1QED8</accession>
<feature type="region of interest" description="Disordered" evidence="1">
    <location>
        <begin position="183"/>
        <end position="242"/>
    </location>
</feature>
<organism evidence="2 3">
    <name type="scientific">Artemisia annua</name>
    <name type="common">Sweet wormwood</name>
    <dbReference type="NCBI Taxonomy" id="35608"/>
    <lineage>
        <taxon>Eukaryota</taxon>
        <taxon>Viridiplantae</taxon>
        <taxon>Streptophyta</taxon>
        <taxon>Embryophyta</taxon>
        <taxon>Tracheophyta</taxon>
        <taxon>Spermatophyta</taxon>
        <taxon>Magnoliopsida</taxon>
        <taxon>eudicotyledons</taxon>
        <taxon>Gunneridae</taxon>
        <taxon>Pentapetalae</taxon>
        <taxon>asterids</taxon>
        <taxon>campanulids</taxon>
        <taxon>Asterales</taxon>
        <taxon>Asteraceae</taxon>
        <taxon>Asteroideae</taxon>
        <taxon>Anthemideae</taxon>
        <taxon>Artemisiinae</taxon>
        <taxon>Artemisia</taxon>
    </lineage>
</organism>
<dbReference type="PANTHER" id="PTHR34536:SF15">
    <property type="entry name" value="BTZ DOMAIN-CONTAINING PROTEIN"/>
    <property type="match status" value="1"/>
</dbReference>
<feature type="compositionally biased region" description="Basic and acidic residues" evidence="1">
    <location>
        <begin position="784"/>
        <end position="794"/>
    </location>
</feature>
<feature type="compositionally biased region" description="Polar residues" evidence="1">
    <location>
        <begin position="845"/>
        <end position="892"/>
    </location>
</feature>
<dbReference type="PANTHER" id="PTHR34536">
    <property type="entry name" value="DENTIN SIALOPHOSPHOPROTEIN-LIKE PROTEIN"/>
    <property type="match status" value="1"/>
</dbReference>
<evidence type="ECO:0000256" key="1">
    <source>
        <dbReference type="SAM" id="MobiDB-lite"/>
    </source>
</evidence>
<feature type="compositionally biased region" description="Polar residues" evidence="1">
    <location>
        <begin position="230"/>
        <end position="242"/>
    </location>
</feature>
<feature type="region of interest" description="Disordered" evidence="1">
    <location>
        <begin position="908"/>
        <end position="1040"/>
    </location>
</feature>
<feature type="compositionally biased region" description="Polar residues" evidence="1">
    <location>
        <begin position="939"/>
        <end position="948"/>
    </location>
</feature>
<evidence type="ECO:0000313" key="3">
    <source>
        <dbReference type="Proteomes" id="UP000245207"/>
    </source>
</evidence>
<dbReference type="EMBL" id="PKPP01000184">
    <property type="protein sequence ID" value="PWA96342.1"/>
    <property type="molecule type" value="Genomic_DNA"/>
</dbReference>
<feature type="compositionally biased region" description="Basic and acidic residues" evidence="1">
    <location>
        <begin position="1002"/>
        <end position="1017"/>
    </location>
</feature>
<dbReference type="STRING" id="35608.A0A2U1QED8"/>
<reference evidence="2 3" key="1">
    <citation type="journal article" date="2018" name="Mol. Plant">
        <title>The genome of Artemisia annua provides insight into the evolution of Asteraceae family and artemisinin biosynthesis.</title>
        <authorList>
            <person name="Shen Q."/>
            <person name="Zhang L."/>
            <person name="Liao Z."/>
            <person name="Wang S."/>
            <person name="Yan T."/>
            <person name="Shi P."/>
            <person name="Liu M."/>
            <person name="Fu X."/>
            <person name="Pan Q."/>
            <person name="Wang Y."/>
            <person name="Lv Z."/>
            <person name="Lu X."/>
            <person name="Zhang F."/>
            <person name="Jiang W."/>
            <person name="Ma Y."/>
            <person name="Chen M."/>
            <person name="Hao X."/>
            <person name="Li L."/>
            <person name="Tang Y."/>
            <person name="Lv G."/>
            <person name="Zhou Y."/>
            <person name="Sun X."/>
            <person name="Brodelius P.E."/>
            <person name="Rose J.K.C."/>
            <person name="Tang K."/>
        </authorList>
    </citation>
    <scope>NUCLEOTIDE SEQUENCE [LARGE SCALE GENOMIC DNA]</scope>
    <source>
        <strain evidence="3">cv. Huhao1</strain>
        <tissue evidence="2">Leaf</tissue>
    </source>
</reference>
<sequence length="1348" mass="146922">MSNSESDKMEGSSGSVLGSRLSEKLDHLPIKKRRFMFREPSPPPVDTPSQEGTESVVPCLNSVGQEEQAKPESSCPPAASLTVSDLCQSGDTDSKVEEEKVVNECEKASEDEDTGKRGLVDRPASSNDTKSGEILATVKLEPNGVTLPDTSAKETDSFLLKSRSENVTSSALDCSSLGKATLDNARTPLGSEHSRMDQVTSKKSTGDEDTSKTSLVDRPAFSSDLGGSAGTPNQGEGSRTVSDDMNSLKALATVKLEPNSVKLADMSTKQTDFRLSQAPSNDVASFRTDCSSSSKNTVENLISSTPLELKCSMMNQVTSDTQKSAEVDNRLNWDLNTVMDAWNEQPPVPDQHGNVADAIYRNVAKADEKSTPVGSEISPVVLKSLTPKIEKSDLEPSCNGISKLLSPAMYSAPHVAVNKVFDNVAVPSTLTLEYRTSDVSSKHLNANGKGTDNVSRPMASGTNFSLEHCISMSPTKETVAPSSIVGSKNNVSNVVTTVQTTDIGELNLSLTPAASLENRVHQSGSTFDEDDKAEIKRAIISNMMTMDKLTGKGTESSENVVSSKTVDFGNNANASRAISTLQTIENGKLNLSLVTAGSSENEVNQSGNTFDEDDKAQVKRAISMLKMTESSQNGVGSGNNVNNVTVQTTENDKLNLSLTTAASVETTVPHSESTCNEDDKSQVKRAITSDDITIERNSAAPVPSMNDVKCSEKSPVTAFPNNLVNCNKEGCEEPLDNGFANNLVHYNKDVCEEPLDNGNENFPSDIQAGSEVDNIDELSYGYDSHFEDGEHKESSLQTWEGYEEDREIGHCTDNRGASGAPESPSRIRSTDEISSVLVPEKRVSSDQVSGSEPNETGTGITDVSMEDASQSAQWKMNVSGSDNLPESRSLSSEITKMRDFSSIQFSSRIDRFGPQTDHLETKAQGSRFYRREPLLRTGEPSTRDSFLSRSRFRMQGCSSNDADDSASRPLRESGGLRSLRRGRGGLTWNRHSPPFSGPSFRRSVENSTKEDQNDDARPGPSYVTRQSIRSRLVATSEEDEFRARLGLRPSGETCHNRVVNVGRGRPLRYGSRPNAAGPRGRYFGPPNDEFAESSLEYSRSFPNRRRCENLPCAHHHSGSTSPPRLARSPINDGFRRRSRSPILRSDTRIRRPLSPSYRRGFEADHVGGYTAEPRNNNSPPNSRWVKFKERSSLFDRRSSPPGRIENFRSGHPGRFSDLRGGGRGGSRYLGSDGDVTDHGHRRGGFVRRYDMSRSVKHASYDEEDGSVPVFDSRDKEPLEFHGRGNAKPYVNGTDNHQEKPVISCNDGRISTLLFLLLTIAIMILKRGLNVLNAGTYHSETCTPCNGFK</sequence>
<evidence type="ECO:0000313" key="2">
    <source>
        <dbReference type="EMBL" id="PWA96342.1"/>
    </source>
</evidence>
<feature type="region of interest" description="Disordered" evidence="1">
    <location>
        <begin position="1112"/>
        <end position="1147"/>
    </location>
</feature>